<evidence type="ECO:0000256" key="7">
    <source>
        <dbReference type="SAM" id="SignalP"/>
    </source>
</evidence>
<organism evidence="9 10">
    <name type="scientific">Thermoanaerobaculum aquaticum</name>
    <dbReference type="NCBI Taxonomy" id="1312852"/>
    <lineage>
        <taxon>Bacteria</taxon>
        <taxon>Pseudomonadati</taxon>
        <taxon>Acidobacteriota</taxon>
        <taxon>Thermoanaerobaculia</taxon>
        <taxon>Thermoanaerobaculales</taxon>
        <taxon>Thermoanaerobaculaceae</taxon>
        <taxon>Thermoanaerobaculum</taxon>
    </lineage>
</organism>
<dbReference type="SUPFAM" id="SSF48317">
    <property type="entry name" value="Acid phosphatase/Vanadium-dependent haloperoxidase"/>
    <property type="match status" value="1"/>
</dbReference>
<comment type="subcellular location">
    <subcellularLocation>
        <location evidence="1">Cell membrane</location>
        <topology evidence="1">Multi-pass membrane protein</topology>
    </subcellularLocation>
</comment>
<gene>
    <name evidence="9" type="ORF">EG19_10290</name>
</gene>
<dbReference type="GO" id="GO:0005886">
    <property type="term" value="C:plasma membrane"/>
    <property type="evidence" value="ECO:0007669"/>
    <property type="project" value="UniProtKB-SubCell"/>
</dbReference>
<dbReference type="InterPro" id="IPR036938">
    <property type="entry name" value="PAP2/HPO_sf"/>
</dbReference>
<name>A0A062Y2A6_9BACT</name>
<dbReference type="RefSeq" id="WP_053334786.1">
    <property type="nucleotide sequence ID" value="NZ_JMFG01000006.1"/>
</dbReference>
<dbReference type="OrthoDB" id="19542at2"/>
<dbReference type="Gene3D" id="1.20.144.10">
    <property type="entry name" value="Phosphatidic acid phosphatase type 2/haloperoxidase"/>
    <property type="match status" value="1"/>
</dbReference>
<evidence type="ECO:0000313" key="9">
    <source>
        <dbReference type="EMBL" id="KDA54546.1"/>
    </source>
</evidence>
<keyword evidence="2" id="KW-1003">Cell membrane</keyword>
<evidence type="ECO:0000256" key="1">
    <source>
        <dbReference type="ARBA" id="ARBA00004651"/>
    </source>
</evidence>
<keyword evidence="5" id="KW-1133">Transmembrane helix</keyword>
<keyword evidence="7" id="KW-0732">Signal</keyword>
<feature type="domain" description="Phosphatidic acid phosphatase type 2/haloperoxidase" evidence="8">
    <location>
        <begin position="117"/>
        <end position="225"/>
    </location>
</feature>
<dbReference type="Pfam" id="PF01569">
    <property type="entry name" value="PAP2"/>
    <property type="match status" value="1"/>
</dbReference>
<evidence type="ECO:0000256" key="5">
    <source>
        <dbReference type="ARBA" id="ARBA00022989"/>
    </source>
</evidence>
<feature type="chain" id="PRO_5001616630" description="Phosphatidic acid phosphatase type 2/haloperoxidase domain-containing protein" evidence="7">
    <location>
        <begin position="21"/>
        <end position="252"/>
    </location>
</feature>
<dbReference type="EMBL" id="JMFG01000006">
    <property type="protein sequence ID" value="KDA54546.1"/>
    <property type="molecule type" value="Genomic_DNA"/>
</dbReference>
<keyword evidence="4" id="KW-0378">Hydrolase</keyword>
<dbReference type="Proteomes" id="UP000027284">
    <property type="component" value="Unassembled WGS sequence"/>
</dbReference>
<keyword evidence="3" id="KW-0812">Transmembrane</keyword>
<sequence>MCGWRSVALVVVAAGLVAPAAGQEAARPSVVAAVKARLERDLAAFVPRRQEAPRLLAGVAGVWVLTRLDRRPSRDFADSAPGGLSSLEPLGRFGVGNALGASFLAVGLATGEKKVASRGVAFVEANLLASWLVAGLQNLTGRARPWQAHAGDFGRGGSSFPSAHAAHAFAWAGVLWGSYPEFKARWVFPVLASGVALSRVKERQHFFADVVAGAGIGWWLGSRLGASAVGANKLPVAVMAGPRAVFVRVVLP</sequence>
<keyword evidence="10" id="KW-1185">Reference proteome</keyword>
<comment type="caution">
    <text evidence="9">The sequence shown here is derived from an EMBL/GenBank/DDBJ whole genome shotgun (WGS) entry which is preliminary data.</text>
</comment>
<dbReference type="PANTHER" id="PTHR14969:SF62">
    <property type="entry name" value="DECAPRENYLPHOSPHORYL-5-PHOSPHORIBOSE PHOSPHATASE RV3807C-RELATED"/>
    <property type="match status" value="1"/>
</dbReference>
<evidence type="ECO:0000256" key="2">
    <source>
        <dbReference type="ARBA" id="ARBA00022475"/>
    </source>
</evidence>
<proteinExistence type="predicted"/>
<dbReference type="InterPro" id="IPR000326">
    <property type="entry name" value="PAP2/HPO"/>
</dbReference>
<evidence type="ECO:0000256" key="4">
    <source>
        <dbReference type="ARBA" id="ARBA00022801"/>
    </source>
</evidence>
<protein>
    <recommendedName>
        <fullName evidence="8">Phosphatidic acid phosphatase type 2/haloperoxidase domain-containing protein</fullName>
    </recommendedName>
</protein>
<reference evidence="9 10" key="1">
    <citation type="submission" date="2014-04" db="EMBL/GenBank/DDBJ databases">
        <title>The Genome Sequence of Thermoanaerobaculum aquaticum MP-01, The First Cultivated Group 23 Acidobacterium.</title>
        <authorList>
            <person name="Stamps B.W."/>
            <person name="Losey N.A."/>
            <person name="Lawson P.A."/>
            <person name="Stevenson B.S."/>
        </authorList>
    </citation>
    <scope>NUCLEOTIDE SEQUENCE [LARGE SCALE GENOMIC DNA]</scope>
    <source>
        <strain evidence="9 10">MP-01</strain>
    </source>
</reference>
<feature type="signal peptide" evidence="7">
    <location>
        <begin position="1"/>
        <end position="20"/>
    </location>
</feature>
<evidence type="ECO:0000313" key="10">
    <source>
        <dbReference type="Proteomes" id="UP000027284"/>
    </source>
</evidence>
<dbReference type="GO" id="GO:0016787">
    <property type="term" value="F:hydrolase activity"/>
    <property type="evidence" value="ECO:0007669"/>
    <property type="project" value="UniProtKB-KW"/>
</dbReference>
<accession>A0A062Y2A6</accession>
<evidence type="ECO:0000256" key="3">
    <source>
        <dbReference type="ARBA" id="ARBA00022692"/>
    </source>
</evidence>
<dbReference type="PANTHER" id="PTHR14969">
    <property type="entry name" value="SPHINGOSINE-1-PHOSPHATE PHOSPHOHYDROLASE"/>
    <property type="match status" value="1"/>
</dbReference>
<evidence type="ECO:0000259" key="8">
    <source>
        <dbReference type="SMART" id="SM00014"/>
    </source>
</evidence>
<keyword evidence="6" id="KW-0472">Membrane</keyword>
<dbReference type="STRING" id="1312852.EG19_10290"/>
<dbReference type="SMART" id="SM00014">
    <property type="entry name" value="acidPPc"/>
    <property type="match status" value="1"/>
</dbReference>
<evidence type="ECO:0000256" key="6">
    <source>
        <dbReference type="ARBA" id="ARBA00023136"/>
    </source>
</evidence>
<dbReference type="AlphaFoldDB" id="A0A062Y2A6"/>